<evidence type="ECO:0000313" key="1">
    <source>
        <dbReference type="EMBL" id="KAH6604960.1"/>
    </source>
</evidence>
<dbReference type="EMBL" id="JAIWOZ010000005">
    <property type="protein sequence ID" value="KAH6604960.1"/>
    <property type="molecule type" value="Genomic_DNA"/>
</dbReference>
<dbReference type="Proteomes" id="UP000827724">
    <property type="component" value="Unassembled WGS sequence"/>
</dbReference>
<dbReference type="AlphaFoldDB" id="A0A9P8QH17"/>
<sequence>MLGLQYHRPRRFDDWAPEQRSTVGYTKLRSRPLPFALGAKDWISFGHNSSFSSGDGSYLVID</sequence>
<proteinExistence type="predicted"/>
<evidence type="ECO:0000313" key="2">
    <source>
        <dbReference type="Proteomes" id="UP000827724"/>
    </source>
</evidence>
<name>A0A9P8QH17_9HYPO</name>
<reference evidence="1" key="1">
    <citation type="submission" date="2021-08" db="EMBL/GenBank/DDBJ databases">
        <title>Chromosome-Level Trichoderma cornu-damae using Hi-C Data.</title>
        <authorList>
            <person name="Kim C.S."/>
        </authorList>
    </citation>
    <scope>NUCLEOTIDE SEQUENCE</scope>
    <source>
        <strain evidence="1">KA19-0412C</strain>
    </source>
</reference>
<keyword evidence="2" id="KW-1185">Reference proteome</keyword>
<accession>A0A9P8QH17</accession>
<comment type="caution">
    <text evidence="1">The sequence shown here is derived from an EMBL/GenBank/DDBJ whole genome shotgun (WGS) entry which is preliminary data.</text>
</comment>
<protein>
    <submittedName>
        <fullName evidence="1">Uncharacterized protein</fullName>
    </submittedName>
</protein>
<gene>
    <name evidence="1" type="ORF">Trco_006667</name>
</gene>
<organism evidence="1 2">
    <name type="scientific">Trichoderma cornu-damae</name>
    <dbReference type="NCBI Taxonomy" id="654480"/>
    <lineage>
        <taxon>Eukaryota</taxon>
        <taxon>Fungi</taxon>
        <taxon>Dikarya</taxon>
        <taxon>Ascomycota</taxon>
        <taxon>Pezizomycotina</taxon>
        <taxon>Sordariomycetes</taxon>
        <taxon>Hypocreomycetidae</taxon>
        <taxon>Hypocreales</taxon>
        <taxon>Hypocreaceae</taxon>
        <taxon>Trichoderma</taxon>
    </lineage>
</organism>